<feature type="binding site" description="axial binding residue" evidence="7">
    <location>
        <position position="333"/>
    </location>
    <ligand>
        <name>heme c</name>
        <dbReference type="ChEBI" id="CHEBI:61717"/>
        <label>1</label>
    </ligand>
    <ligandPart>
        <name>Fe</name>
        <dbReference type="ChEBI" id="CHEBI:18248"/>
    </ligandPart>
</feature>
<dbReference type="CDD" id="cd08168">
    <property type="entry name" value="Cytochrom_C3"/>
    <property type="match status" value="4"/>
</dbReference>
<feature type="binding site" description="axial binding residue" evidence="7">
    <location>
        <position position="321"/>
    </location>
    <ligand>
        <name>heme c</name>
        <dbReference type="ChEBI" id="CHEBI:61717"/>
        <label>1</label>
    </ligand>
    <ligandPart>
        <name>Fe</name>
        <dbReference type="ChEBI" id="CHEBI:18248"/>
    </ligandPart>
</feature>
<dbReference type="Pfam" id="PF02085">
    <property type="entry name" value="Cytochrom_CIII"/>
    <property type="match status" value="3"/>
</dbReference>
<comment type="caution">
    <text evidence="10">The sequence shown here is derived from an EMBL/GenBank/DDBJ whole genome shotgun (WGS) entry which is preliminary data.</text>
</comment>
<evidence type="ECO:0000256" key="7">
    <source>
        <dbReference type="PIRSR" id="PIRSR602322-1"/>
    </source>
</evidence>
<keyword evidence="1" id="KW-0813">Transport</keyword>
<dbReference type="EMBL" id="QMIF01000003">
    <property type="protein sequence ID" value="TVM35221.1"/>
    <property type="molecule type" value="Genomic_DNA"/>
</dbReference>
<name>A0A6P1ZJQ2_9BACT</name>
<dbReference type="InterPro" id="IPR002322">
    <property type="entry name" value="Cyt_c_III"/>
</dbReference>
<feature type="binding site" description="axial binding residue" evidence="7">
    <location>
        <position position="400"/>
    </location>
    <ligand>
        <name>heme c</name>
        <dbReference type="ChEBI" id="CHEBI:61717"/>
        <label>1</label>
    </ligand>
    <ligandPart>
        <name>Fe</name>
        <dbReference type="ChEBI" id="CHEBI:18248"/>
    </ligandPart>
</feature>
<feature type="binding site" description="axial binding residue" evidence="7">
    <location>
        <position position="331"/>
    </location>
    <ligand>
        <name>heme c</name>
        <dbReference type="ChEBI" id="CHEBI:61717"/>
        <label>1</label>
    </ligand>
    <ligandPart>
        <name>Fe</name>
        <dbReference type="ChEBI" id="CHEBI:18248"/>
    </ligandPart>
</feature>
<gene>
    <name evidence="10" type="ORF">DQK91_07455</name>
</gene>
<dbReference type="AlphaFoldDB" id="A0A6P1ZJQ2"/>
<organism evidence="10 11">
    <name type="scientific">Oceanidesulfovibrio marinus</name>
    <dbReference type="NCBI Taxonomy" id="370038"/>
    <lineage>
        <taxon>Bacteria</taxon>
        <taxon>Pseudomonadati</taxon>
        <taxon>Thermodesulfobacteriota</taxon>
        <taxon>Desulfovibrionia</taxon>
        <taxon>Desulfovibrionales</taxon>
        <taxon>Desulfovibrionaceae</taxon>
        <taxon>Oceanidesulfovibrio</taxon>
    </lineage>
</organism>
<reference evidence="10 11" key="1">
    <citation type="submission" date="2018-06" db="EMBL/GenBank/DDBJ databases">
        <title>Complete genome of Desulfovibrio marinus P48SEP.</title>
        <authorList>
            <person name="Crispim J.S."/>
            <person name="Vidigal P.M.P."/>
            <person name="Silva L.C.F."/>
            <person name="Araujo L.C."/>
            <person name="Laguardia C.N."/>
            <person name="Dias R.S."/>
            <person name="Sousa M.P."/>
            <person name="Paula S.O."/>
            <person name="Silva C."/>
        </authorList>
    </citation>
    <scope>NUCLEOTIDE SEQUENCE [LARGE SCALE GENOMIC DNA]</scope>
    <source>
        <strain evidence="10 11">P48SEP</strain>
    </source>
</reference>
<dbReference type="OrthoDB" id="5427780at2"/>
<protein>
    <submittedName>
        <fullName evidence="10">Cytochrome c class III</fullName>
    </submittedName>
</protein>
<proteinExistence type="predicted"/>
<dbReference type="InterPro" id="IPR051829">
    <property type="entry name" value="Multiheme_Cytochr_ET"/>
</dbReference>
<keyword evidence="5" id="KW-0249">Electron transport</keyword>
<evidence type="ECO:0000256" key="1">
    <source>
        <dbReference type="ARBA" id="ARBA00022448"/>
    </source>
</evidence>
<evidence type="ECO:0000259" key="9">
    <source>
        <dbReference type="Pfam" id="PF14522"/>
    </source>
</evidence>
<dbReference type="Proteomes" id="UP000434052">
    <property type="component" value="Unassembled WGS sequence"/>
</dbReference>
<feature type="domain" description="Cytochrome c7-like" evidence="9">
    <location>
        <begin position="62"/>
        <end position="144"/>
    </location>
</feature>
<comment type="cofactor">
    <cofactor evidence="7">
        <name>heme c</name>
        <dbReference type="ChEBI" id="CHEBI:61717"/>
    </cofactor>
    <text evidence="7">Binds 4 heme c groups covalently per monomer.</text>
</comment>
<accession>A0A6P1ZJQ2</accession>
<dbReference type="InterPro" id="IPR029467">
    <property type="entry name" value="Cyt_c7-like"/>
</dbReference>
<dbReference type="NCBIfam" id="NF045713">
    <property type="entry name" value="CxxCH_16_HmcA"/>
    <property type="match status" value="1"/>
</dbReference>
<feature type="domain" description="Class III cytochrome C" evidence="8">
    <location>
        <begin position="176"/>
        <end position="255"/>
    </location>
</feature>
<dbReference type="Pfam" id="PF14522">
    <property type="entry name" value="Cytochrome_C7"/>
    <property type="match status" value="1"/>
</dbReference>
<feature type="binding site" description="axial binding residue" evidence="7">
    <location>
        <position position="328"/>
    </location>
    <ligand>
        <name>heme c</name>
        <dbReference type="ChEBI" id="CHEBI:61717"/>
        <label>1</label>
    </ligand>
    <ligandPart>
        <name>Fe</name>
        <dbReference type="ChEBI" id="CHEBI:18248"/>
    </ligandPart>
</feature>
<sequence length="583" mass="64785">MAHRKVVAGLSGFLIALAAVLGLGVDVMSKPLVAAENSTARADLIMIDTIAQQRELEMPASQFMHDKHTAALKEQDKDCSTCHKTTTNEEGKKVMSLKFMREEDGSADELKKIYHDGCISCHAKDKADGAEKYGPQSGECRSCHVDKPEYTAEREDVEMDNALHYIHWGSKQISKDAGEETNCGSCHHQWDEQTQKLVYKKFEEESCSYCHTEAPKEPVKTPERLAFHEQCVVCHQTLAENKAENYGPVECAGCHSEKAQEELKQSKEEMLQKLGGVLPRLPRQQPDAVLMTPPVAEDATMQEKEKVEEHAMPVAFNHKFHEQNTDSCAACHHKSVQSCDTCHTPRGDADGEFVSLAQSMHQADSMRSCVGCHQQEQKKPECAGCHAAMEKKAQPAADSCATCHEPLQSAGEGMGMMQMNQDDMSSMMNASESVTTPLPEDKDAREALAKRLIERRPDTPRNIDINDVPETVTIGVLSDEYKPSEMPHRKIVKKLMEDMDNDKLAAAFHTTELTMCQGCHHNSPASVKPPRCESCHGKPFMEQQPGRPGLKAAFHAQCMDCHKQMQLEKPVSTNCTACHEKKD</sequence>
<dbReference type="GO" id="GO:0046872">
    <property type="term" value="F:metal ion binding"/>
    <property type="evidence" value="ECO:0007669"/>
    <property type="project" value="UniProtKB-KW"/>
</dbReference>
<evidence type="ECO:0000256" key="3">
    <source>
        <dbReference type="ARBA" id="ARBA00022723"/>
    </source>
</evidence>
<dbReference type="PRINTS" id="PR00609">
    <property type="entry name" value="CYTOCHROMEC3"/>
</dbReference>
<evidence type="ECO:0000256" key="2">
    <source>
        <dbReference type="ARBA" id="ARBA00022617"/>
    </source>
</evidence>
<feature type="binding site" description="axial binding residue" evidence="7">
    <location>
        <position position="386"/>
    </location>
    <ligand>
        <name>heme c</name>
        <dbReference type="ChEBI" id="CHEBI:61717"/>
        <label>1</label>
    </ligand>
    <ligandPart>
        <name>Fe</name>
        <dbReference type="ChEBI" id="CHEBI:18248"/>
    </ligandPart>
</feature>
<keyword evidence="3 7" id="KW-0479">Metal-binding</keyword>
<dbReference type="SUPFAM" id="SSF48695">
    <property type="entry name" value="Multiheme cytochromes"/>
    <property type="match status" value="1"/>
</dbReference>
<feature type="binding site" description="axial binding residue" evidence="7">
    <location>
        <position position="403"/>
    </location>
    <ligand>
        <name>heme c</name>
        <dbReference type="ChEBI" id="CHEBI:61717"/>
        <label>1</label>
    </ligand>
    <ligandPart>
        <name>Fe</name>
        <dbReference type="ChEBI" id="CHEBI:18248"/>
    </ligandPart>
</feature>
<feature type="domain" description="Class III cytochrome C" evidence="8">
    <location>
        <begin position="301"/>
        <end position="379"/>
    </location>
</feature>
<dbReference type="InterPro" id="IPR036280">
    <property type="entry name" value="Multihaem_cyt_sf"/>
</dbReference>
<keyword evidence="4" id="KW-0732">Signal</keyword>
<feature type="domain" description="Class III cytochrome C" evidence="8">
    <location>
        <begin position="497"/>
        <end position="579"/>
    </location>
</feature>
<keyword evidence="2 7" id="KW-0349">Heme</keyword>
<feature type="binding site" description="axial binding residue" evidence="7">
    <location>
        <position position="332"/>
    </location>
    <ligand>
        <name>heme c</name>
        <dbReference type="ChEBI" id="CHEBI:61717"/>
        <label>1</label>
    </ligand>
    <ligandPart>
        <name>Fe</name>
        <dbReference type="ChEBI" id="CHEBI:18248"/>
    </ligandPart>
</feature>
<feature type="binding site" description="axial binding residue" evidence="7">
    <location>
        <position position="318"/>
    </location>
    <ligand>
        <name>heme c</name>
        <dbReference type="ChEBI" id="CHEBI:61717"/>
        <label>1</label>
    </ligand>
    <ligandPart>
        <name>Fe</name>
        <dbReference type="ChEBI" id="CHEBI:18248"/>
    </ligandPart>
</feature>
<feature type="binding site" description="axial binding residue" evidence="7">
    <location>
        <position position="382"/>
    </location>
    <ligand>
        <name>heme c</name>
        <dbReference type="ChEBI" id="CHEBI:61717"/>
        <label>1</label>
    </ligand>
    <ligandPart>
        <name>Fe</name>
        <dbReference type="ChEBI" id="CHEBI:18248"/>
    </ligandPart>
</feature>
<evidence type="ECO:0000256" key="5">
    <source>
        <dbReference type="ARBA" id="ARBA00022982"/>
    </source>
</evidence>
<dbReference type="Gene3D" id="3.90.10.10">
    <property type="entry name" value="Cytochrome C3"/>
    <property type="match status" value="4"/>
</dbReference>
<evidence type="ECO:0000313" key="10">
    <source>
        <dbReference type="EMBL" id="TVM35221.1"/>
    </source>
</evidence>
<dbReference type="GO" id="GO:0020037">
    <property type="term" value="F:heme binding"/>
    <property type="evidence" value="ECO:0007669"/>
    <property type="project" value="InterPro"/>
</dbReference>
<evidence type="ECO:0000256" key="4">
    <source>
        <dbReference type="ARBA" id="ARBA00022729"/>
    </source>
</evidence>
<dbReference type="InterPro" id="IPR054813">
    <property type="entry name" value="HmcA"/>
</dbReference>
<feature type="binding site" description="axial binding residue" evidence="7">
    <location>
        <position position="385"/>
    </location>
    <ligand>
        <name>heme c</name>
        <dbReference type="ChEBI" id="CHEBI:61717"/>
        <label>1</label>
    </ligand>
    <ligandPart>
        <name>Fe</name>
        <dbReference type="ChEBI" id="CHEBI:18248"/>
    </ligandPart>
</feature>
<feature type="binding site" description="axial binding residue" evidence="7">
    <location>
        <position position="404"/>
    </location>
    <ligand>
        <name>heme c</name>
        <dbReference type="ChEBI" id="CHEBI:61717"/>
        <label>1</label>
    </ligand>
    <ligandPart>
        <name>Fe</name>
        <dbReference type="ChEBI" id="CHEBI:18248"/>
    </ligandPart>
</feature>
<dbReference type="GO" id="GO:0009055">
    <property type="term" value="F:electron transfer activity"/>
    <property type="evidence" value="ECO:0007669"/>
    <property type="project" value="InterPro"/>
</dbReference>
<dbReference type="InterPro" id="IPR020942">
    <property type="entry name" value="Cyt_c_III_dom"/>
</dbReference>
<dbReference type="RefSeq" id="WP_144234781.1">
    <property type="nucleotide sequence ID" value="NZ_QMIF01000003.1"/>
</dbReference>
<evidence type="ECO:0000256" key="6">
    <source>
        <dbReference type="ARBA" id="ARBA00023004"/>
    </source>
</evidence>
<evidence type="ECO:0000313" key="11">
    <source>
        <dbReference type="Proteomes" id="UP000434052"/>
    </source>
</evidence>
<keyword evidence="6 7" id="KW-0408">Iron</keyword>
<dbReference type="PANTHER" id="PTHR35038">
    <property type="entry name" value="DISSIMILATORY SULFITE REDUCTASE SIRA"/>
    <property type="match status" value="1"/>
</dbReference>
<evidence type="ECO:0000259" key="8">
    <source>
        <dbReference type="Pfam" id="PF02085"/>
    </source>
</evidence>